<feature type="compositionally biased region" description="Basic and acidic residues" evidence="1">
    <location>
        <begin position="290"/>
        <end position="299"/>
    </location>
</feature>
<gene>
    <name evidence="2" type="ORF">A1O5_05418</name>
</gene>
<proteinExistence type="predicted"/>
<comment type="caution">
    <text evidence="2">The sequence shown here is derived from an EMBL/GenBank/DDBJ whole genome shotgun (WGS) entry which is preliminary data.</text>
</comment>
<accession>W9X2S0</accession>
<dbReference type="GeneID" id="19190136"/>
<feature type="region of interest" description="Disordered" evidence="1">
    <location>
        <begin position="256"/>
        <end position="299"/>
    </location>
</feature>
<evidence type="ECO:0000313" key="3">
    <source>
        <dbReference type="Proteomes" id="UP000019471"/>
    </source>
</evidence>
<feature type="region of interest" description="Disordered" evidence="1">
    <location>
        <begin position="508"/>
        <end position="563"/>
    </location>
</feature>
<reference evidence="2 3" key="1">
    <citation type="submission" date="2013-03" db="EMBL/GenBank/DDBJ databases">
        <title>The Genome Sequence of Cladophialophora psammophila CBS 110553.</title>
        <authorList>
            <consortium name="The Broad Institute Genomics Platform"/>
            <person name="Cuomo C."/>
            <person name="de Hoog S."/>
            <person name="Gorbushina A."/>
            <person name="Walker B."/>
            <person name="Young S.K."/>
            <person name="Zeng Q."/>
            <person name="Gargeya S."/>
            <person name="Fitzgerald M."/>
            <person name="Haas B."/>
            <person name="Abouelleil A."/>
            <person name="Allen A.W."/>
            <person name="Alvarado L."/>
            <person name="Arachchi H.M."/>
            <person name="Berlin A.M."/>
            <person name="Chapman S.B."/>
            <person name="Gainer-Dewar J."/>
            <person name="Goldberg J."/>
            <person name="Griggs A."/>
            <person name="Gujja S."/>
            <person name="Hansen M."/>
            <person name="Howarth C."/>
            <person name="Imamovic A."/>
            <person name="Ireland A."/>
            <person name="Larimer J."/>
            <person name="McCowan C."/>
            <person name="Murphy C."/>
            <person name="Pearson M."/>
            <person name="Poon T.W."/>
            <person name="Priest M."/>
            <person name="Roberts A."/>
            <person name="Saif S."/>
            <person name="Shea T."/>
            <person name="Sisk P."/>
            <person name="Sykes S."/>
            <person name="Wortman J."/>
            <person name="Nusbaum C."/>
            <person name="Birren B."/>
        </authorList>
    </citation>
    <scope>NUCLEOTIDE SEQUENCE [LARGE SCALE GENOMIC DNA]</scope>
    <source>
        <strain evidence="2 3">CBS 110553</strain>
    </source>
</reference>
<dbReference type="AlphaFoldDB" id="W9X2S0"/>
<dbReference type="STRING" id="1182543.W9X2S0"/>
<name>W9X2S0_9EURO</name>
<dbReference type="EMBL" id="AMGX01000007">
    <property type="protein sequence ID" value="EXJ71610.1"/>
    <property type="molecule type" value="Genomic_DNA"/>
</dbReference>
<feature type="region of interest" description="Disordered" evidence="1">
    <location>
        <begin position="579"/>
        <end position="605"/>
    </location>
</feature>
<feature type="region of interest" description="Disordered" evidence="1">
    <location>
        <begin position="86"/>
        <end position="161"/>
    </location>
</feature>
<protein>
    <submittedName>
        <fullName evidence="2">Uncharacterized protein</fullName>
    </submittedName>
</protein>
<evidence type="ECO:0000313" key="2">
    <source>
        <dbReference type="EMBL" id="EXJ71610.1"/>
    </source>
</evidence>
<feature type="compositionally biased region" description="Basic and acidic residues" evidence="1">
    <location>
        <begin position="92"/>
        <end position="115"/>
    </location>
</feature>
<organism evidence="2 3">
    <name type="scientific">Cladophialophora psammophila CBS 110553</name>
    <dbReference type="NCBI Taxonomy" id="1182543"/>
    <lineage>
        <taxon>Eukaryota</taxon>
        <taxon>Fungi</taxon>
        <taxon>Dikarya</taxon>
        <taxon>Ascomycota</taxon>
        <taxon>Pezizomycotina</taxon>
        <taxon>Eurotiomycetes</taxon>
        <taxon>Chaetothyriomycetidae</taxon>
        <taxon>Chaetothyriales</taxon>
        <taxon>Herpotrichiellaceae</taxon>
        <taxon>Cladophialophora</taxon>
    </lineage>
</organism>
<feature type="compositionally biased region" description="Polar residues" evidence="1">
    <location>
        <begin position="256"/>
        <end position="289"/>
    </location>
</feature>
<evidence type="ECO:0000256" key="1">
    <source>
        <dbReference type="SAM" id="MobiDB-lite"/>
    </source>
</evidence>
<keyword evidence="3" id="KW-1185">Reference proteome</keyword>
<sequence length="634" mass="67473">MSPNTLKEHQLKMIQRADLCEDNADAIKTSDYSNRARPFPAISLTRECNIKGTEAARIASENIAKTSKWQGFGQSDEAVDALFTQKQVGDGNTHRNSLEQQKRQEEERLGHKLDLEDTYNDYGGGRRTGKRSVSVHNRPPPVYSAQSVPSTRPPSAVPKESLFPNSKAVQARPWPPPAFESTPSMALIAKINQSLGKPSTDKPSVMYATPKVAANELNLKQRSLTLPAQSYGFKLVEDPALFMSTVKGKLGTWMQEEQTNAQETSPSDANASQDALLPSSTEPTAQLKHTSAERLDDPSIRRVPVDEFSFSVANVLAPGDIPTHTDGAPSPAALSGFSTSTTNQGELLTGIQAVTNDLIGLGIQDAMVSGDRLMPTAHGGADTAHASPLSPSGSILDSPILDNVSSEALAADNPKVVIINGRRYVLEEELLCLKEAIGNQPGSAATKVVLDFPSKPVPEAAPVLEPSLTSSTLASTASIAIRPSRPINPFAPREPLATNDTNIAAAPISSPIVKKDPGPPPTAAKPAARPSSVVTSNKTIHSKWADEPSSGLTNRPAAPVMRSPSSIIGDRKVFGHLSKEAAEGQKYDPPPPRVKPVAPKRFNQAPTPGLAMLLRDMAAAGHLHSAAAEDDEEL</sequence>
<dbReference type="Proteomes" id="UP000019471">
    <property type="component" value="Unassembled WGS sequence"/>
</dbReference>
<dbReference type="HOGENOM" id="CLU_027507_0_0_1"/>
<dbReference type="RefSeq" id="XP_007744209.1">
    <property type="nucleotide sequence ID" value="XM_007746019.1"/>
</dbReference>
<dbReference type="OrthoDB" id="4160377at2759"/>